<gene>
    <name evidence="1" type="ORF">RM590_25255</name>
</gene>
<accession>A0ABU2MW99</accession>
<comment type="caution">
    <text evidence="1">The sequence shown here is derived from an EMBL/GenBank/DDBJ whole genome shotgun (WGS) entry which is preliminary data.</text>
</comment>
<evidence type="ECO:0008006" key="3">
    <source>
        <dbReference type="Google" id="ProtNLM"/>
    </source>
</evidence>
<evidence type="ECO:0000313" key="2">
    <source>
        <dbReference type="Proteomes" id="UP001183246"/>
    </source>
</evidence>
<dbReference type="InterPro" id="IPR036649">
    <property type="entry name" value="Pyrophosphatase_sf"/>
</dbReference>
<keyword evidence="2" id="KW-1185">Reference proteome</keyword>
<proteinExistence type="predicted"/>
<name>A0ABU2MW99_9ACTN</name>
<sequence length="120" mass="13246">MTGAWSDMDVWRHADLLVEEGRLVIDRPGGTSHPGHPEFVYPVDYGYIDGTRGGDGEGVDVWVGTGPAAYVTAVACTIDPFRKNAEVKLFWRCTPEQIDQVEDFYAPQPQAGLIIRRPGL</sequence>
<dbReference type="SUPFAM" id="SSF50324">
    <property type="entry name" value="Inorganic pyrophosphatase"/>
    <property type="match status" value="1"/>
</dbReference>
<organism evidence="1 2">
    <name type="scientific">Streptomyces litchfieldiae</name>
    <dbReference type="NCBI Taxonomy" id="3075543"/>
    <lineage>
        <taxon>Bacteria</taxon>
        <taxon>Bacillati</taxon>
        <taxon>Actinomycetota</taxon>
        <taxon>Actinomycetes</taxon>
        <taxon>Kitasatosporales</taxon>
        <taxon>Streptomycetaceae</taxon>
        <taxon>Streptomyces</taxon>
    </lineage>
</organism>
<dbReference type="RefSeq" id="WP_311707008.1">
    <property type="nucleotide sequence ID" value="NZ_JAVREL010000016.1"/>
</dbReference>
<reference evidence="2" key="1">
    <citation type="submission" date="2023-07" db="EMBL/GenBank/DDBJ databases">
        <title>30 novel species of actinomycetes from the DSMZ collection.</title>
        <authorList>
            <person name="Nouioui I."/>
        </authorList>
    </citation>
    <scope>NUCLEOTIDE SEQUENCE [LARGE SCALE GENOMIC DNA]</scope>
    <source>
        <strain evidence="2">DSM 44938</strain>
    </source>
</reference>
<dbReference type="Proteomes" id="UP001183246">
    <property type="component" value="Unassembled WGS sequence"/>
</dbReference>
<protein>
    <recommendedName>
        <fullName evidence="3">Inorganic pyrophosphatase</fullName>
    </recommendedName>
</protein>
<evidence type="ECO:0000313" key="1">
    <source>
        <dbReference type="EMBL" id="MDT0345870.1"/>
    </source>
</evidence>
<dbReference type="Gene3D" id="3.90.80.10">
    <property type="entry name" value="Inorganic pyrophosphatase"/>
    <property type="match status" value="1"/>
</dbReference>
<dbReference type="EMBL" id="JAVREL010000016">
    <property type="protein sequence ID" value="MDT0345870.1"/>
    <property type="molecule type" value="Genomic_DNA"/>
</dbReference>